<accession>A0A382HFM8</accession>
<feature type="non-terminal residue" evidence="2">
    <location>
        <position position="469"/>
    </location>
</feature>
<dbReference type="AlphaFoldDB" id="A0A382HFM8"/>
<evidence type="ECO:0000313" key="2">
    <source>
        <dbReference type="EMBL" id="SVB86108.1"/>
    </source>
</evidence>
<feature type="non-terminal residue" evidence="2">
    <location>
        <position position="1"/>
    </location>
</feature>
<gene>
    <name evidence="2" type="ORF">METZ01_LOCUS238962</name>
</gene>
<feature type="region of interest" description="Disordered" evidence="1">
    <location>
        <begin position="450"/>
        <end position="469"/>
    </location>
</feature>
<dbReference type="EMBL" id="UINC01061002">
    <property type="protein sequence ID" value="SVB86108.1"/>
    <property type="molecule type" value="Genomic_DNA"/>
</dbReference>
<evidence type="ECO:0000256" key="1">
    <source>
        <dbReference type="SAM" id="MobiDB-lite"/>
    </source>
</evidence>
<reference evidence="2" key="1">
    <citation type="submission" date="2018-05" db="EMBL/GenBank/DDBJ databases">
        <authorList>
            <person name="Lanie J.A."/>
            <person name="Ng W.-L."/>
            <person name="Kazmierczak K.M."/>
            <person name="Andrzejewski T.M."/>
            <person name="Davidsen T.M."/>
            <person name="Wayne K.J."/>
            <person name="Tettelin H."/>
            <person name="Glass J.I."/>
            <person name="Rusch D."/>
            <person name="Podicherti R."/>
            <person name="Tsui H.-C.T."/>
            <person name="Winkler M.E."/>
        </authorList>
    </citation>
    <scope>NUCLEOTIDE SEQUENCE</scope>
</reference>
<sequence>DKLTVAFGDISSRDVNIEDGEVQLFGRINALSWDTLGTVASITSGNKANFSIALGAEGDYGGTQNPSVAPYGIEQLQSFNSSWTSGDGNTIGIKALVFDAAGNSREYTTTSTLLIDEGSRPYINSATADKADGWWGPNSTGLPIKIQIDATEAITVDVATGTPSIKLETGDVDGTATYTSGSGTKYLKFNYSPDLGSYTDDLDFYKNNNEAVISLNGGKMYEASGNLLVFGSETNNTASPKLPYPGSDSSLSNSKNLIIDGINPYYVSSSGQNTMAINSVYPRGDENRTGYYNYRTEELEFTFYFRSTTNPTVLDDNGDRVDLSLASNDPSLDCNTADGNDCGTIQIKAEAVPVGDTPGNYEALGSAVDISYTDLTSGDDYADQIIEFNASTTNSAIGTNDFENLSAAKYDNQFSDGNSITFKALITDLAGNQTETAVYGTAIVVDQSAPAPAGTTGAVDTDVDSTSAD</sequence>
<protein>
    <submittedName>
        <fullName evidence="2">Uncharacterized protein</fullName>
    </submittedName>
</protein>
<name>A0A382HFM8_9ZZZZ</name>
<organism evidence="2">
    <name type="scientific">marine metagenome</name>
    <dbReference type="NCBI Taxonomy" id="408172"/>
    <lineage>
        <taxon>unclassified sequences</taxon>
        <taxon>metagenomes</taxon>
        <taxon>ecological metagenomes</taxon>
    </lineage>
</organism>
<proteinExistence type="predicted"/>